<dbReference type="VEuPathDB" id="VectorBase:BGLAX_046045"/>
<accession>A0A2C9M878</accession>
<gene>
    <name evidence="1" type="primary">106072331</name>
</gene>
<dbReference type="VEuPathDB" id="VectorBase:BGLB039674"/>
<dbReference type="AlphaFoldDB" id="A0A2C9M878"/>
<reference evidence="1" key="1">
    <citation type="submission" date="2020-05" db="UniProtKB">
        <authorList>
            <consortium name="EnsemblMetazoa"/>
        </authorList>
    </citation>
    <scope>IDENTIFICATION</scope>
    <source>
        <strain evidence="1">BB02</strain>
    </source>
</reference>
<evidence type="ECO:0000313" key="1">
    <source>
        <dbReference type="EnsemblMetazoa" id="BGLB039674-PA"/>
    </source>
</evidence>
<organism evidence="1 2">
    <name type="scientific">Biomphalaria glabrata</name>
    <name type="common">Bloodfluke planorb</name>
    <name type="synonym">Freshwater snail</name>
    <dbReference type="NCBI Taxonomy" id="6526"/>
    <lineage>
        <taxon>Eukaryota</taxon>
        <taxon>Metazoa</taxon>
        <taxon>Spiralia</taxon>
        <taxon>Lophotrochozoa</taxon>
        <taxon>Mollusca</taxon>
        <taxon>Gastropoda</taxon>
        <taxon>Heterobranchia</taxon>
        <taxon>Euthyneura</taxon>
        <taxon>Panpulmonata</taxon>
        <taxon>Hygrophila</taxon>
        <taxon>Lymnaeoidea</taxon>
        <taxon>Planorbidae</taxon>
        <taxon>Biomphalaria</taxon>
    </lineage>
</organism>
<dbReference type="KEGG" id="bgt:106072331"/>
<proteinExistence type="predicted"/>
<evidence type="ECO:0000313" key="2">
    <source>
        <dbReference type="Proteomes" id="UP000076420"/>
    </source>
</evidence>
<name>A0A2C9M878_BIOGL</name>
<protein>
    <submittedName>
        <fullName evidence="1">Uncharacterized protein</fullName>
    </submittedName>
</protein>
<dbReference type="Proteomes" id="UP000076420">
    <property type="component" value="Unassembled WGS sequence"/>
</dbReference>
<sequence length="106" mass="12626">MYQKANLRISKNATLDVFRSELRKIYEVVNEARSNEAELKKKLFKREHEVEELAARLKHDPRVAKVLFLAHRWRQEKAEAEEIGNEYLTELNSIRTDIRTMETNLN</sequence>
<dbReference type="EnsemblMetazoa" id="BGLB039674-RA">
    <property type="protein sequence ID" value="BGLB039674-PA"/>
    <property type="gene ID" value="BGLB039674"/>
</dbReference>